<dbReference type="InterPro" id="IPR036513">
    <property type="entry name" value="STAS_dom_sf"/>
</dbReference>
<evidence type="ECO:0000313" key="1">
    <source>
        <dbReference type="EMBL" id="OYD56276.1"/>
    </source>
</evidence>
<evidence type="ECO:0008006" key="3">
    <source>
        <dbReference type="Google" id="ProtNLM"/>
    </source>
</evidence>
<gene>
    <name evidence="1" type="ORF">CGZ90_18165</name>
</gene>
<dbReference type="AlphaFoldDB" id="A0A235F4P8"/>
<dbReference type="OrthoDB" id="2624594at2"/>
<dbReference type="RefSeq" id="WP_094253945.1">
    <property type="nucleotide sequence ID" value="NZ_JBHLXL010000004.1"/>
</dbReference>
<proteinExistence type="predicted"/>
<name>A0A235F4P8_9BACL</name>
<dbReference type="SUPFAM" id="SSF52091">
    <property type="entry name" value="SpoIIaa-like"/>
    <property type="match status" value="1"/>
</dbReference>
<sequence length="258" mass="29272">MPYNEKYLPVPYIKIDEYGNILNYSDEARKIFSFEKMNVASLLDEESVQKLLKNSIPSLDKKCFELNFKTFDSPFALYDVHLSWDHDHIGHLVAMPKDSGSVRIVNQLSSLQQRLSSTNFELYEKKEMLEKALNRMNILSGPFIGITDRIALVPLFGDLNGEKMIAITSNVIQQAYEGDYDEVLFDFSGVGDILEDGISKFTELFNILMCMNSISIRIAGIKPVHAQTMNRLGFDLEAYFDTSLKDVVKNANKKSAAL</sequence>
<evidence type="ECO:0000313" key="2">
    <source>
        <dbReference type="Proteomes" id="UP000215059"/>
    </source>
</evidence>
<comment type="caution">
    <text evidence="1">The sequence shown here is derived from an EMBL/GenBank/DDBJ whole genome shotgun (WGS) entry which is preliminary data.</text>
</comment>
<keyword evidence="2" id="KW-1185">Reference proteome</keyword>
<dbReference type="Gene3D" id="3.30.750.24">
    <property type="entry name" value="STAS domain"/>
    <property type="match status" value="1"/>
</dbReference>
<protein>
    <recommendedName>
        <fullName evidence="3">STAS domain-containing protein</fullName>
    </recommendedName>
</protein>
<reference evidence="1 2" key="1">
    <citation type="submission" date="2017-07" db="EMBL/GenBank/DDBJ databases">
        <title>Fictibacillus sp. nov. GDSW-R2A3 Genome sequencing and assembly.</title>
        <authorList>
            <person name="Mayilraj S."/>
        </authorList>
    </citation>
    <scope>NUCLEOTIDE SEQUENCE [LARGE SCALE GENOMIC DNA]</scope>
    <source>
        <strain evidence="1 2">GDSW-R2A3</strain>
    </source>
</reference>
<dbReference type="EMBL" id="NOII01000021">
    <property type="protein sequence ID" value="OYD56276.1"/>
    <property type="molecule type" value="Genomic_DNA"/>
</dbReference>
<dbReference type="Proteomes" id="UP000215059">
    <property type="component" value="Unassembled WGS sequence"/>
</dbReference>
<organism evidence="1 2">
    <name type="scientific">Fictibacillus aquaticus</name>
    <dbReference type="NCBI Taxonomy" id="2021314"/>
    <lineage>
        <taxon>Bacteria</taxon>
        <taxon>Bacillati</taxon>
        <taxon>Bacillota</taxon>
        <taxon>Bacilli</taxon>
        <taxon>Bacillales</taxon>
        <taxon>Fictibacillaceae</taxon>
        <taxon>Fictibacillus</taxon>
    </lineage>
</organism>
<accession>A0A235F4P8</accession>